<name>A0A5B7GFA3_PORTR</name>
<dbReference type="AlphaFoldDB" id="A0A5B7GFA3"/>
<proteinExistence type="predicted"/>
<keyword evidence="2" id="KW-1185">Reference proteome</keyword>
<organism evidence="1 2">
    <name type="scientific">Portunus trituberculatus</name>
    <name type="common">Swimming crab</name>
    <name type="synonym">Neptunus trituberculatus</name>
    <dbReference type="NCBI Taxonomy" id="210409"/>
    <lineage>
        <taxon>Eukaryota</taxon>
        <taxon>Metazoa</taxon>
        <taxon>Ecdysozoa</taxon>
        <taxon>Arthropoda</taxon>
        <taxon>Crustacea</taxon>
        <taxon>Multicrustacea</taxon>
        <taxon>Malacostraca</taxon>
        <taxon>Eumalacostraca</taxon>
        <taxon>Eucarida</taxon>
        <taxon>Decapoda</taxon>
        <taxon>Pleocyemata</taxon>
        <taxon>Brachyura</taxon>
        <taxon>Eubrachyura</taxon>
        <taxon>Portunoidea</taxon>
        <taxon>Portunidae</taxon>
        <taxon>Portuninae</taxon>
        <taxon>Portunus</taxon>
    </lineage>
</organism>
<dbReference type="EMBL" id="VSRR010012989">
    <property type="protein sequence ID" value="MPC55224.1"/>
    <property type="molecule type" value="Genomic_DNA"/>
</dbReference>
<evidence type="ECO:0000313" key="2">
    <source>
        <dbReference type="Proteomes" id="UP000324222"/>
    </source>
</evidence>
<evidence type="ECO:0000313" key="1">
    <source>
        <dbReference type="EMBL" id="MPC55224.1"/>
    </source>
</evidence>
<sequence length="79" mass="9047">MLHPRHTHHLPTNNLTDTAQCSIVFLHIRPADIRLPLSPASSVPTPPTIRFGMDAPPRCYRHLRLATFSAVSHRHHHRH</sequence>
<dbReference type="Proteomes" id="UP000324222">
    <property type="component" value="Unassembled WGS sequence"/>
</dbReference>
<gene>
    <name evidence="1" type="ORF">E2C01_049156</name>
</gene>
<protein>
    <submittedName>
        <fullName evidence="1">Uncharacterized protein</fullName>
    </submittedName>
</protein>
<accession>A0A5B7GFA3</accession>
<reference evidence="1 2" key="1">
    <citation type="submission" date="2019-05" db="EMBL/GenBank/DDBJ databases">
        <title>Another draft genome of Portunus trituberculatus and its Hox gene families provides insights of decapod evolution.</title>
        <authorList>
            <person name="Jeong J.-H."/>
            <person name="Song I."/>
            <person name="Kim S."/>
            <person name="Choi T."/>
            <person name="Kim D."/>
            <person name="Ryu S."/>
            <person name="Kim W."/>
        </authorList>
    </citation>
    <scope>NUCLEOTIDE SEQUENCE [LARGE SCALE GENOMIC DNA]</scope>
    <source>
        <tissue evidence="1">Muscle</tissue>
    </source>
</reference>
<comment type="caution">
    <text evidence="1">The sequence shown here is derived from an EMBL/GenBank/DDBJ whole genome shotgun (WGS) entry which is preliminary data.</text>
</comment>